<dbReference type="RefSeq" id="XP_014558330.1">
    <property type="nucleotide sequence ID" value="XM_014702844.1"/>
</dbReference>
<gene>
    <name evidence="1" type="ORF">COCVIDRAFT_94933</name>
</gene>
<keyword evidence="2" id="KW-1185">Reference proteome</keyword>
<dbReference type="AlphaFoldDB" id="W7EKZ9"/>
<sequence>MHTGGCAAQDVCDGDCSTTTKPPRAQTAALTTAGREFVVPFGEPCSHGSSLCVVRVRIGVSMMLMGRCQFFFYPIPRLAPQVFFFERRHCAAVVTARQHVSSEYKGEDEELALTLPMRDKLPMANA</sequence>
<name>W7EKZ9_BIPV3</name>
<dbReference type="Proteomes" id="UP000054337">
    <property type="component" value="Unassembled WGS sequence"/>
</dbReference>
<dbReference type="EMBL" id="KI968718">
    <property type="protein sequence ID" value="EUN28736.1"/>
    <property type="molecule type" value="Genomic_DNA"/>
</dbReference>
<reference evidence="1 2" key="1">
    <citation type="journal article" date="2013" name="PLoS Genet.">
        <title>Comparative genome structure, secondary metabolite, and effector coding capacity across Cochliobolus pathogens.</title>
        <authorList>
            <person name="Condon B.J."/>
            <person name="Leng Y."/>
            <person name="Wu D."/>
            <person name="Bushley K.E."/>
            <person name="Ohm R.A."/>
            <person name="Otillar R."/>
            <person name="Martin J."/>
            <person name="Schackwitz W."/>
            <person name="Grimwood J."/>
            <person name="MohdZainudin N."/>
            <person name="Xue C."/>
            <person name="Wang R."/>
            <person name="Manning V.A."/>
            <person name="Dhillon B."/>
            <person name="Tu Z.J."/>
            <person name="Steffenson B.J."/>
            <person name="Salamov A."/>
            <person name="Sun H."/>
            <person name="Lowry S."/>
            <person name="LaButti K."/>
            <person name="Han J."/>
            <person name="Copeland A."/>
            <person name="Lindquist E."/>
            <person name="Barry K."/>
            <person name="Schmutz J."/>
            <person name="Baker S.E."/>
            <person name="Ciuffetti L.M."/>
            <person name="Grigoriev I.V."/>
            <person name="Zhong S."/>
            <person name="Turgeon B.G."/>
        </authorList>
    </citation>
    <scope>NUCLEOTIDE SEQUENCE [LARGE SCALE GENOMIC DNA]</scope>
    <source>
        <strain evidence="1 2">FI3</strain>
    </source>
</reference>
<dbReference type="HOGENOM" id="CLU_1981272_0_0_1"/>
<organism evidence="1 2">
    <name type="scientific">Bipolaris victoriae (strain FI3)</name>
    <name type="common">Victoria blight of oats agent</name>
    <name type="synonym">Cochliobolus victoriae</name>
    <dbReference type="NCBI Taxonomy" id="930091"/>
    <lineage>
        <taxon>Eukaryota</taxon>
        <taxon>Fungi</taxon>
        <taxon>Dikarya</taxon>
        <taxon>Ascomycota</taxon>
        <taxon>Pezizomycotina</taxon>
        <taxon>Dothideomycetes</taxon>
        <taxon>Pleosporomycetidae</taxon>
        <taxon>Pleosporales</taxon>
        <taxon>Pleosporineae</taxon>
        <taxon>Pleosporaceae</taxon>
        <taxon>Bipolaris</taxon>
    </lineage>
</organism>
<proteinExistence type="predicted"/>
<accession>W7EKZ9</accession>
<evidence type="ECO:0000313" key="1">
    <source>
        <dbReference type="EMBL" id="EUN28736.1"/>
    </source>
</evidence>
<evidence type="ECO:0000313" key="2">
    <source>
        <dbReference type="Proteomes" id="UP000054337"/>
    </source>
</evidence>
<dbReference type="GeneID" id="26259954"/>
<protein>
    <submittedName>
        <fullName evidence="1">Uncharacterized protein</fullName>
    </submittedName>
</protein>